<keyword evidence="5" id="KW-0175">Coiled coil</keyword>
<keyword evidence="3" id="KW-0862">Zinc</keyword>
<evidence type="ECO:0000259" key="7">
    <source>
        <dbReference type="PROSITE" id="PS50089"/>
    </source>
</evidence>
<keyword evidence="1" id="KW-0479">Metal-binding</keyword>
<feature type="coiled-coil region" evidence="5">
    <location>
        <begin position="170"/>
        <end position="266"/>
    </location>
</feature>
<evidence type="ECO:0000256" key="3">
    <source>
        <dbReference type="ARBA" id="ARBA00022833"/>
    </source>
</evidence>
<feature type="region of interest" description="Disordered" evidence="6">
    <location>
        <begin position="420"/>
        <end position="487"/>
    </location>
</feature>
<accession>A0A8T3DWW3</accession>
<proteinExistence type="predicted"/>
<name>A0A8T3DWW3_9TELE</name>
<dbReference type="Pfam" id="PF13923">
    <property type="entry name" value="zf-C3HC4_2"/>
    <property type="match status" value="1"/>
</dbReference>
<dbReference type="InterPro" id="IPR035691">
    <property type="entry name" value="OBI1_RING-HC"/>
</dbReference>
<dbReference type="GO" id="GO:0006513">
    <property type="term" value="P:protein monoubiquitination"/>
    <property type="evidence" value="ECO:0007669"/>
    <property type="project" value="InterPro"/>
</dbReference>
<dbReference type="CDD" id="cd16562">
    <property type="entry name" value="RING-HC_RNF219"/>
    <property type="match status" value="1"/>
</dbReference>
<feature type="compositionally biased region" description="Basic and acidic residues" evidence="6">
    <location>
        <begin position="336"/>
        <end position="347"/>
    </location>
</feature>
<feature type="coiled-coil region" evidence="5">
    <location>
        <begin position="89"/>
        <end position="123"/>
    </location>
</feature>
<feature type="region of interest" description="Disordered" evidence="6">
    <location>
        <begin position="323"/>
        <end position="365"/>
    </location>
</feature>
<evidence type="ECO:0000256" key="4">
    <source>
        <dbReference type="PROSITE-ProRule" id="PRU00175"/>
    </source>
</evidence>
<feature type="compositionally biased region" description="Basic and acidic residues" evidence="6">
    <location>
        <begin position="456"/>
        <end position="466"/>
    </location>
</feature>
<dbReference type="PROSITE" id="PS50089">
    <property type="entry name" value="ZF_RING_2"/>
    <property type="match status" value="1"/>
</dbReference>
<organism evidence="8 9">
    <name type="scientific">Albula goreensis</name>
    <dbReference type="NCBI Taxonomy" id="1534307"/>
    <lineage>
        <taxon>Eukaryota</taxon>
        <taxon>Metazoa</taxon>
        <taxon>Chordata</taxon>
        <taxon>Craniata</taxon>
        <taxon>Vertebrata</taxon>
        <taxon>Euteleostomi</taxon>
        <taxon>Actinopterygii</taxon>
        <taxon>Neopterygii</taxon>
        <taxon>Teleostei</taxon>
        <taxon>Albuliformes</taxon>
        <taxon>Albulidae</taxon>
        <taxon>Albula</taxon>
    </lineage>
</organism>
<dbReference type="InterPro" id="IPR013083">
    <property type="entry name" value="Znf_RING/FYVE/PHD"/>
</dbReference>
<dbReference type="SUPFAM" id="SSF57850">
    <property type="entry name" value="RING/U-box"/>
    <property type="match status" value="1"/>
</dbReference>
<feature type="domain" description="RING-type" evidence="7">
    <location>
        <begin position="18"/>
        <end position="56"/>
    </location>
</feature>
<evidence type="ECO:0000256" key="6">
    <source>
        <dbReference type="SAM" id="MobiDB-lite"/>
    </source>
</evidence>
<dbReference type="EMBL" id="JAERUA010000005">
    <property type="protein sequence ID" value="KAI1899168.1"/>
    <property type="molecule type" value="Genomic_DNA"/>
</dbReference>
<feature type="compositionally biased region" description="Low complexity" evidence="6">
    <location>
        <begin position="355"/>
        <end position="365"/>
    </location>
</feature>
<evidence type="ECO:0000256" key="2">
    <source>
        <dbReference type="ARBA" id="ARBA00022771"/>
    </source>
</evidence>
<feature type="region of interest" description="Disordered" evidence="6">
    <location>
        <begin position="544"/>
        <end position="635"/>
    </location>
</feature>
<keyword evidence="2 4" id="KW-0863">Zinc-finger</keyword>
<dbReference type="GO" id="GO:0004842">
    <property type="term" value="F:ubiquitin-protein transferase activity"/>
    <property type="evidence" value="ECO:0007669"/>
    <property type="project" value="InterPro"/>
</dbReference>
<comment type="caution">
    <text evidence="8">The sequence shown here is derived from an EMBL/GenBank/DDBJ whole genome shotgun (WGS) entry which is preliminary data.</text>
</comment>
<sequence length="635" mass="69831">MAQSVQNVTLSLTLPISCQICLGKVREPVICGNYHVFCSFCIDVWLKKASQCPTCRIPITADNPCRKIIGATNESECNDSQNIKRHMRKTRADLLMREYEDEIEGLLKENEELRNRNSSTESQLKALLDPSTLSASPKNKEIDQNGEQQRIDPHILEEWSNKLRAATDISEKVKVDIDKLKEANKTLRNQNIDLVRENLRLKAEVENRSPQKFGRYTVAALEAKISQYERDLLHLRRALERSDKYIEDLEAQLSSGERKSDAKEASGRPCEEAALLHDVDSAKDQKRIVSMRRSLSAMEEASVRTDLLTAGVEFSASSGFLLTTSSKTNASGPNRETSDESTPEKSRLGSVTYRPVPSTPSSSFSCLSLESPRLDGGKRPGFKPLSYLRKLSFEDCDSGGLSAMVGNEKSDSPSVGNVISLSGQQRPGMRPQKDLGPWGSRQRDLHFGSLTSTEQDQERAKVDGRGVEPMLGRTLKDEADLGTDSEDSMNAAYLDKVSELDSMISECENGRGSRYPPKLASPQSSGFGVSLVTGLEACSNLVITSRTGSGPNTTEEEQSTEKTTFDSPFSPLDTKADASALPSTSSVGFDLIGMGPSEPGITQETETKTNLSQPPKRKTQSPFNFASPSKMSKFE</sequence>
<keyword evidence="9" id="KW-1185">Reference proteome</keyword>
<feature type="compositionally biased region" description="Polar residues" evidence="6">
    <location>
        <begin position="600"/>
        <end position="613"/>
    </location>
</feature>
<dbReference type="GO" id="GO:0008270">
    <property type="term" value="F:zinc ion binding"/>
    <property type="evidence" value="ECO:0007669"/>
    <property type="project" value="UniProtKB-KW"/>
</dbReference>
<protein>
    <recommendedName>
        <fullName evidence="7">RING-type domain-containing protein</fullName>
    </recommendedName>
</protein>
<evidence type="ECO:0000256" key="5">
    <source>
        <dbReference type="SAM" id="Coils"/>
    </source>
</evidence>
<reference evidence="8" key="1">
    <citation type="submission" date="2021-01" db="EMBL/GenBank/DDBJ databases">
        <authorList>
            <person name="Zahm M."/>
            <person name="Roques C."/>
            <person name="Cabau C."/>
            <person name="Klopp C."/>
            <person name="Donnadieu C."/>
            <person name="Jouanno E."/>
            <person name="Lampietro C."/>
            <person name="Louis A."/>
            <person name="Herpin A."/>
            <person name="Echchiki A."/>
            <person name="Berthelot C."/>
            <person name="Parey E."/>
            <person name="Roest-Crollius H."/>
            <person name="Braasch I."/>
            <person name="Postlethwait J."/>
            <person name="Bobe J."/>
            <person name="Montfort J."/>
            <person name="Bouchez O."/>
            <person name="Begum T."/>
            <person name="Mejri S."/>
            <person name="Adams A."/>
            <person name="Chen W.-J."/>
            <person name="Guiguen Y."/>
        </authorList>
    </citation>
    <scope>NUCLEOTIDE SEQUENCE</scope>
    <source>
        <tissue evidence="8">Blood</tissue>
    </source>
</reference>
<dbReference type="AlphaFoldDB" id="A0A8T3DWW3"/>
<dbReference type="OrthoDB" id="6105938at2759"/>
<dbReference type="GO" id="GO:0006275">
    <property type="term" value="P:regulation of DNA replication"/>
    <property type="evidence" value="ECO:0007669"/>
    <property type="project" value="InterPro"/>
</dbReference>
<evidence type="ECO:0000256" key="1">
    <source>
        <dbReference type="ARBA" id="ARBA00022723"/>
    </source>
</evidence>
<dbReference type="Proteomes" id="UP000829720">
    <property type="component" value="Unassembled WGS sequence"/>
</dbReference>
<dbReference type="PANTHER" id="PTHR14609:SF1">
    <property type="entry name" value="ORC UBIQUITIN LIGASE 1"/>
    <property type="match status" value="1"/>
</dbReference>
<feature type="compositionally biased region" description="Polar residues" evidence="6">
    <location>
        <begin position="323"/>
        <end position="335"/>
    </location>
</feature>
<dbReference type="InterPro" id="IPR001841">
    <property type="entry name" value="Znf_RING"/>
</dbReference>
<dbReference type="Gene3D" id="3.30.40.10">
    <property type="entry name" value="Zinc/RING finger domain, C3HC4 (zinc finger)"/>
    <property type="match status" value="1"/>
</dbReference>
<gene>
    <name evidence="8" type="ORF">AGOR_G00058790</name>
</gene>
<evidence type="ECO:0000313" key="9">
    <source>
        <dbReference type="Proteomes" id="UP000829720"/>
    </source>
</evidence>
<dbReference type="InterPro" id="IPR039209">
    <property type="entry name" value="OBI1"/>
</dbReference>
<evidence type="ECO:0000313" key="8">
    <source>
        <dbReference type="EMBL" id="KAI1899168.1"/>
    </source>
</evidence>
<dbReference type="SMART" id="SM00184">
    <property type="entry name" value="RING"/>
    <property type="match status" value="1"/>
</dbReference>
<dbReference type="PANTHER" id="PTHR14609">
    <property type="entry name" value="RING FINGER PROTEIN 219"/>
    <property type="match status" value="1"/>
</dbReference>
<feature type="compositionally biased region" description="Polar residues" evidence="6">
    <location>
        <begin position="620"/>
        <end position="635"/>
    </location>
</feature>